<dbReference type="Pfam" id="PF00520">
    <property type="entry name" value="Ion_trans"/>
    <property type="match status" value="2"/>
</dbReference>
<feature type="domain" description="Ion transport" evidence="5">
    <location>
        <begin position="417"/>
        <end position="646"/>
    </location>
</feature>
<reference evidence="6" key="1">
    <citation type="journal article" date="2012" name="Nature">
        <title>The oyster genome reveals stress adaptation and complexity of shell formation.</title>
        <authorList>
            <person name="Zhang G."/>
            <person name="Fang X."/>
            <person name="Guo X."/>
            <person name="Li L."/>
            <person name="Luo R."/>
            <person name="Xu F."/>
            <person name="Yang P."/>
            <person name="Zhang L."/>
            <person name="Wang X."/>
            <person name="Qi H."/>
            <person name="Xiong Z."/>
            <person name="Que H."/>
            <person name="Xie Y."/>
            <person name="Holland P.W."/>
            <person name="Paps J."/>
            <person name="Zhu Y."/>
            <person name="Wu F."/>
            <person name="Chen Y."/>
            <person name="Wang J."/>
            <person name="Peng C."/>
            <person name="Meng J."/>
            <person name="Yang L."/>
            <person name="Liu J."/>
            <person name="Wen B."/>
            <person name="Zhang N."/>
            <person name="Huang Z."/>
            <person name="Zhu Q."/>
            <person name="Feng Y."/>
            <person name="Mount A."/>
            <person name="Hedgecock D."/>
            <person name="Xu Z."/>
            <person name="Liu Y."/>
            <person name="Domazet-Loso T."/>
            <person name="Du Y."/>
            <person name="Sun X."/>
            <person name="Zhang S."/>
            <person name="Liu B."/>
            <person name="Cheng P."/>
            <person name="Jiang X."/>
            <person name="Li J."/>
            <person name="Fan D."/>
            <person name="Wang W."/>
            <person name="Fu W."/>
            <person name="Wang T."/>
            <person name="Wang B."/>
            <person name="Zhang J."/>
            <person name="Peng Z."/>
            <person name="Li Y."/>
            <person name="Li N."/>
            <person name="Wang J."/>
            <person name="Chen M."/>
            <person name="He Y."/>
            <person name="Tan F."/>
            <person name="Song X."/>
            <person name="Zheng Q."/>
            <person name="Huang R."/>
            <person name="Yang H."/>
            <person name="Du X."/>
            <person name="Chen L."/>
            <person name="Yang M."/>
            <person name="Gaffney P.M."/>
            <person name="Wang S."/>
            <person name="Luo L."/>
            <person name="She Z."/>
            <person name="Ming Y."/>
            <person name="Huang W."/>
            <person name="Zhang S."/>
            <person name="Huang B."/>
            <person name="Zhang Y."/>
            <person name="Qu T."/>
            <person name="Ni P."/>
            <person name="Miao G."/>
            <person name="Wang J."/>
            <person name="Wang Q."/>
            <person name="Steinberg C.E."/>
            <person name="Wang H."/>
            <person name="Li N."/>
            <person name="Qian L."/>
            <person name="Zhang G."/>
            <person name="Li Y."/>
            <person name="Yang H."/>
            <person name="Liu X."/>
            <person name="Wang J."/>
            <person name="Yin Y."/>
            <person name="Wang J."/>
        </authorList>
    </citation>
    <scope>NUCLEOTIDE SEQUENCE [LARGE SCALE GENOMIC DNA]</scope>
    <source>
        <strain evidence="6">05x7-T-G4-1.051#20</strain>
    </source>
</reference>
<dbReference type="Gene3D" id="1.20.120.350">
    <property type="entry name" value="Voltage-gated potassium channels. Chain C"/>
    <property type="match status" value="2"/>
</dbReference>
<dbReference type="GO" id="GO:0075509">
    <property type="term" value="P:endocytosis involved in viral entry into host cell"/>
    <property type="evidence" value="ECO:0007669"/>
    <property type="project" value="TreeGrafter"/>
</dbReference>
<dbReference type="GO" id="GO:0097682">
    <property type="term" value="F:intracellularly phosphatidylinositol-3,5-bisphosphate-gated monatomic cation channel activity"/>
    <property type="evidence" value="ECO:0007669"/>
    <property type="project" value="TreeGrafter"/>
</dbReference>
<evidence type="ECO:0000256" key="4">
    <source>
        <dbReference type="ARBA" id="ARBA00023136"/>
    </source>
</evidence>
<dbReference type="GO" id="GO:0019722">
    <property type="term" value="P:calcium-mediated signaling"/>
    <property type="evidence" value="ECO:0007669"/>
    <property type="project" value="TreeGrafter"/>
</dbReference>
<evidence type="ECO:0000256" key="2">
    <source>
        <dbReference type="ARBA" id="ARBA00022692"/>
    </source>
</evidence>
<keyword evidence="3" id="KW-1133">Transmembrane helix</keyword>
<evidence type="ECO:0000313" key="6">
    <source>
        <dbReference type="EMBL" id="EKC25628.1"/>
    </source>
</evidence>
<keyword evidence="2" id="KW-0812">Transmembrane</keyword>
<organism evidence="6">
    <name type="scientific">Magallana gigas</name>
    <name type="common">Pacific oyster</name>
    <name type="synonym">Crassostrea gigas</name>
    <dbReference type="NCBI Taxonomy" id="29159"/>
    <lineage>
        <taxon>Eukaryota</taxon>
        <taxon>Metazoa</taxon>
        <taxon>Spiralia</taxon>
        <taxon>Lophotrochozoa</taxon>
        <taxon>Mollusca</taxon>
        <taxon>Bivalvia</taxon>
        <taxon>Autobranchia</taxon>
        <taxon>Pteriomorphia</taxon>
        <taxon>Ostreida</taxon>
        <taxon>Ostreoidea</taxon>
        <taxon>Ostreidae</taxon>
        <taxon>Magallana</taxon>
    </lineage>
</organism>
<proteinExistence type="predicted"/>
<feature type="domain" description="Ion transport" evidence="5">
    <location>
        <begin position="167"/>
        <end position="269"/>
    </location>
</feature>
<dbReference type="EMBL" id="JH816746">
    <property type="protein sequence ID" value="EKC25628.1"/>
    <property type="molecule type" value="Genomic_DNA"/>
</dbReference>
<gene>
    <name evidence="6" type="ORF">CGI_10013580</name>
</gene>
<dbReference type="HOGENOM" id="CLU_396507_0_0_1"/>
<sequence length="695" mass="80437">MNDKDFDTVPDQTGGADDVYRSQPPGREGDAPRGMGHDSQGQLDFSFSTSVVRDFPEGLKNKHSINSPDNRNHVSNDHKEQSFCREVSERIHLLQATVFIEDAARYREICHRVDKRALQIYRMYQSNTIQRCRIVFIFVLHILAFFEYPSSLTLSSDIRFRGDGVSIPCGVTEGIELICLLFFVMDVIIKYWLIGFAQFRKKNWMIATVVVLTLSLIDWCVSIGFRCNEATRFRRIIRPFFIINYSNIMKKTVKCLQRTLPEVFRKLLLDATRNICVPGNYCFMNMLLAVIYNQFRGYFQTSMQSDLLRRRVGVRAAYEVLKETDRYSNISHAGLRHGVSLYNVKTIIEHADLPVHVKSALREDLDRKVTMSDDYFSLMEFQACFEAMETDPPQKQKPELRWFQNVWVRRLQRCVAHRVFGYFGNLVATANVIVIATELSLEYDKSLGGNTSNLNIVNFVFVVYYFVEQVVKFVAFGWKRYVYEYWNIFDGVITVILVITEFFAVGYYGFPLSGSKQVHDTPVVWNFVRIINILILFRLLRIIPNIKAMTIVAATLVDLVRNLKAFAGILIVIYYSFAIVGIEIFHNAITNTASNNTGLVFECGSYQQLEYWANNFDDFAAALVVLWDIMVVNNWRKVFMSRQKRRSCYISAITSICRQPCHREGHIQTAAHPFCTKSIDIHPPNIKPWIRVFIV</sequence>
<evidence type="ECO:0000259" key="5">
    <source>
        <dbReference type="Pfam" id="PF00520"/>
    </source>
</evidence>
<keyword evidence="4" id="KW-0472">Membrane</keyword>
<dbReference type="GO" id="GO:0005765">
    <property type="term" value="C:lysosomal membrane"/>
    <property type="evidence" value="ECO:0007669"/>
    <property type="project" value="InterPro"/>
</dbReference>
<evidence type="ECO:0000256" key="3">
    <source>
        <dbReference type="ARBA" id="ARBA00022989"/>
    </source>
</evidence>
<protein>
    <submittedName>
        <fullName evidence="6">Two pore calcium channel protein 2</fullName>
    </submittedName>
</protein>
<dbReference type="InterPro" id="IPR028798">
    <property type="entry name" value="TPC2"/>
</dbReference>
<dbReference type="PANTHER" id="PTHR46768:SF1">
    <property type="entry name" value="TWO PORE CHANNEL PROTEIN 2"/>
    <property type="match status" value="1"/>
</dbReference>
<dbReference type="GO" id="GO:0015280">
    <property type="term" value="F:ligand-gated sodium channel activity"/>
    <property type="evidence" value="ECO:0007669"/>
    <property type="project" value="TreeGrafter"/>
</dbReference>
<accession>K1PV83</accession>
<dbReference type="Gene3D" id="1.10.287.70">
    <property type="match status" value="1"/>
</dbReference>
<comment type="subcellular location">
    <subcellularLocation>
        <location evidence="1">Membrane</location>
        <topology evidence="1">Multi-pass membrane protein</topology>
    </subcellularLocation>
</comment>
<dbReference type="InParanoid" id="K1PV83"/>
<dbReference type="SUPFAM" id="SSF81324">
    <property type="entry name" value="Voltage-gated potassium channels"/>
    <property type="match status" value="1"/>
</dbReference>
<evidence type="ECO:0000256" key="1">
    <source>
        <dbReference type="ARBA" id="ARBA00004141"/>
    </source>
</evidence>
<dbReference type="GO" id="GO:0022832">
    <property type="term" value="F:voltage-gated channel activity"/>
    <property type="evidence" value="ECO:0007669"/>
    <property type="project" value="InterPro"/>
</dbReference>
<dbReference type="AlphaFoldDB" id="K1PV83"/>
<name>K1PV83_MAGGI</name>
<dbReference type="InterPro" id="IPR005821">
    <property type="entry name" value="Ion_trans_dom"/>
</dbReference>
<dbReference type="InterPro" id="IPR027359">
    <property type="entry name" value="Volt_channel_dom_sf"/>
</dbReference>
<dbReference type="PANTHER" id="PTHR46768">
    <property type="entry name" value="TWO PORE CALCIUM CHANNEL PROTEIN 2"/>
    <property type="match status" value="1"/>
</dbReference>